<dbReference type="InterPro" id="IPR002104">
    <property type="entry name" value="Integrase_catalytic"/>
</dbReference>
<dbReference type="SUPFAM" id="SSF47823">
    <property type="entry name" value="lambda integrase-like, N-terminal domain"/>
    <property type="match status" value="1"/>
</dbReference>
<dbReference type="InterPro" id="IPR013762">
    <property type="entry name" value="Integrase-like_cat_sf"/>
</dbReference>
<dbReference type="OrthoDB" id="5914130at2"/>
<evidence type="ECO:0000256" key="2">
    <source>
        <dbReference type="ARBA" id="ARBA00023172"/>
    </source>
</evidence>
<dbReference type="Gene3D" id="1.10.443.10">
    <property type="entry name" value="Intergrase catalytic core"/>
    <property type="match status" value="1"/>
</dbReference>
<dbReference type="SUPFAM" id="SSF56349">
    <property type="entry name" value="DNA breaking-rejoining enzymes"/>
    <property type="match status" value="1"/>
</dbReference>
<evidence type="ECO:0000256" key="1">
    <source>
        <dbReference type="ARBA" id="ARBA00023125"/>
    </source>
</evidence>
<keyword evidence="2" id="KW-0233">DNA recombination</keyword>
<accession>A9F6J9</accession>
<evidence type="ECO:0000313" key="5">
    <source>
        <dbReference type="Proteomes" id="UP000002139"/>
    </source>
</evidence>
<evidence type="ECO:0000259" key="3">
    <source>
        <dbReference type="PROSITE" id="PS51898"/>
    </source>
</evidence>
<dbReference type="BioCyc" id="SCEL448385:SCE_RS06655-MONOMER"/>
<sequence>MDRDEAAKTSTELQSLFEGVALSDNTRRLYVAQWRKFVGWCAARPSLALPARPRLLILYLAMLAEERLSASTLKVACNAIAKAHELRGHVPPMSHPLVMTWLRRLTDTCSHEPQRTAGLTAAQLRQIVAAMGDDLAAFRDRALLLVGFAARLRPAELVELNVADVVRRGEGIELLVPARRILIAPGRDPITSTPLAVCSWIDAAAPVPSGPLFVGINRWGQRGGRLSERGVTLIVQARARKAGLSIAGISADSLHLGSRDERRLL</sequence>
<dbReference type="eggNOG" id="COG4974">
    <property type="taxonomic scope" value="Bacteria"/>
</dbReference>
<evidence type="ECO:0000313" key="4">
    <source>
        <dbReference type="EMBL" id="CAN91442.1"/>
    </source>
</evidence>
<dbReference type="STRING" id="448385.sce1284"/>
<dbReference type="GO" id="GO:0006310">
    <property type="term" value="P:DNA recombination"/>
    <property type="evidence" value="ECO:0007669"/>
    <property type="project" value="UniProtKB-KW"/>
</dbReference>
<dbReference type="Proteomes" id="UP000002139">
    <property type="component" value="Chromosome"/>
</dbReference>
<dbReference type="HOGENOM" id="CLU_047407_4_1_7"/>
<dbReference type="KEGG" id="scl:sce1284"/>
<keyword evidence="1" id="KW-0238">DNA-binding</keyword>
<dbReference type="RefSeq" id="WP_012233919.1">
    <property type="nucleotide sequence ID" value="NC_010162.1"/>
</dbReference>
<dbReference type="EMBL" id="AM746676">
    <property type="protein sequence ID" value="CAN91442.1"/>
    <property type="molecule type" value="Genomic_DNA"/>
</dbReference>
<dbReference type="Gene3D" id="1.10.150.130">
    <property type="match status" value="1"/>
</dbReference>
<feature type="domain" description="Tyr recombinase" evidence="3">
    <location>
        <begin position="114"/>
        <end position="265"/>
    </location>
</feature>
<dbReference type="InterPro" id="IPR011010">
    <property type="entry name" value="DNA_brk_join_enz"/>
</dbReference>
<dbReference type="GO" id="GO:0003677">
    <property type="term" value="F:DNA binding"/>
    <property type="evidence" value="ECO:0007669"/>
    <property type="project" value="UniProtKB-KW"/>
</dbReference>
<reference evidence="4 5" key="1">
    <citation type="journal article" date="2007" name="Nat. Biotechnol.">
        <title>Complete genome sequence of the myxobacterium Sorangium cellulosum.</title>
        <authorList>
            <person name="Schneiker S."/>
            <person name="Perlova O."/>
            <person name="Kaiser O."/>
            <person name="Gerth K."/>
            <person name="Alici A."/>
            <person name="Altmeyer M.O."/>
            <person name="Bartels D."/>
            <person name="Bekel T."/>
            <person name="Beyer S."/>
            <person name="Bode E."/>
            <person name="Bode H.B."/>
            <person name="Bolten C.J."/>
            <person name="Choudhuri J.V."/>
            <person name="Doss S."/>
            <person name="Elnakady Y.A."/>
            <person name="Frank B."/>
            <person name="Gaigalat L."/>
            <person name="Goesmann A."/>
            <person name="Groeger C."/>
            <person name="Gross F."/>
            <person name="Jelsbak L."/>
            <person name="Jelsbak L."/>
            <person name="Kalinowski J."/>
            <person name="Kegler C."/>
            <person name="Knauber T."/>
            <person name="Konietzny S."/>
            <person name="Kopp M."/>
            <person name="Krause L."/>
            <person name="Krug D."/>
            <person name="Linke B."/>
            <person name="Mahmud T."/>
            <person name="Martinez-Arias R."/>
            <person name="McHardy A.C."/>
            <person name="Merai M."/>
            <person name="Meyer F."/>
            <person name="Mormann S."/>
            <person name="Munoz-Dorado J."/>
            <person name="Perez J."/>
            <person name="Pradella S."/>
            <person name="Rachid S."/>
            <person name="Raddatz G."/>
            <person name="Rosenau F."/>
            <person name="Rueckert C."/>
            <person name="Sasse F."/>
            <person name="Scharfe M."/>
            <person name="Schuster S.C."/>
            <person name="Suen G."/>
            <person name="Treuner-Lange A."/>
            <person name="Velicer G.J."/>
            <person name="Vorholter F.-J."/>
            <person name="Weissman K.J."/>
            <person name="Welch R.D."/>
            <person name="Wenzel S.C."/>
            <person name="Whitworth D.E."/>
            <person name="Wilhelm S."/>
            <person name="Wittmann C."/>
            <person name="Bloecker H."/>
            <person name="Puehler A."/>
            <person name="Mueller R."/>
        </authorList>
    </citation>
    <scope>NUCLEOTIDE SEQUENCE [LARGE SCALE GENOMIC DNA]</scope>
    <source>
        <strain evidence="5">So ce56</strain>
    </source>
</reference>
<dbReference type="GO" id="GO:0015074">
    <property type="term" value="P:DNA integration"/>
    <property type="evidence" value="ECO:0007669"/>
    <property type="project" value="InterPro"/>
</dbReference>
<name>A9F6J9_SORC5</name>
<organism evidence="4 5">
    <name type="scientific">Sorangium cellulosum (strain So ce56)</name>
    <name type="common">Polyangium cellulosum (strain So ce56)</name>
    <dbReference type="NCBI Taxonomy" id="448385"/>
    <lineage>
        <taxon>Bacteria</taxon>
        <taxon>Pseudomonadati</taxon>
        <taxon>Myxococcota</taxon>
        <taxon>Polyangia</taxon>
        <taxon>Polyangiales</taxon>
        <taxon>Polyangiaceae</taxon>
        <taxon>Sorangium</taxon>
    </lineage>
</organism>
<dbReference type="PROSITE" id="PS51898">
    <property type="entry name" value="TYR_RECOMBINASE"/>
    <property type="match status" value="1"/>
</dbReference>
<dbReference type="InterPro" id="IPR010998">
    <property type="entry name" value="Integrase_recombinase_N"/>
</dbReference>
<keyword evidence="5" id="KW-1185">Reference proteome</keyword>
<proteinExistence type="predicted"/>
<dbReference type="AlphaFoldDB" id="A9F6J9"/>
<protein>
    <submittedName>
        <fullName evidence="4">Integrase-like protein</fullName>
    </submittedName>
</protein>
<gene>
    <name evidence="4" type="ordered locus">sce1284</name>
</gene>